<dbReference type="SMART" id="SM00387">
    <property type="entry name" value="HATPase_c"/>
    <property type="match status" value="1"/>
</dbReference>
<dbReference type="InterPro" id="IPR003594">
    <property type="entry name" value="HATPase_dom"/>
</dbReference>
<feature type="domain" description="Histidine kinase" evidence="10">
    <location>
        <begin position="408"/>
        <end position="625"/>
    </location>
</feature>
<comment type="catalytic activity">
    <reaction evidence="1">
        <text>ATP + protein L-histidine = ADP + protein N-phospho-L-histidine.</text>
        <dbReference type="EC" id="2.7.13.3"/>
    </reaction>
</comment>
<evidence type="ECO:0000256" key="4">
    <source>
        <dbReference type="ARBA" id="ARBA00022679"/>
    </source>
</evidence>
<dbReference type="Gene3D" id="1.10.287.130">
    <property type="match status" value="1"/>
</dbReference>
<dbReference type="Pfam" id="PF13424">
    <property type="entry name" value="TPR_12"/>
    <property type="match status" value="1"/>
</dbReference>
<dbReference type="EMBL" id="JBHSQB010000005">
    <property type="protein sequence ID" value="MFC6096140.1"/>
    <property type="molecule type" value="Genomic_DNA"/>
</dbReference>
<dbReference type="SMART" id="SM00388">
    <property type="entry name" value="HisKA"/>
    <property type="match status" value="1"/>
</dbReference>
<comment type="caution">
    <text evidence="11">The sequence shown here is derived from an EMBL/GenBank/DDBJ whole genome shotgun (WGS) entry which is preliminary data.</text>
</comment>
<dbReference type="InterPro" id="IPR036097">
    <property type="entry name" value="HisK_dim/P_sf"/>
</dbReference>
<evidence type="ECO:0000313" key="11">
    <source>
        <dbReference type="EMBL" id="MFC6096140.1"/>
    </source>
</evidence>
<evidence type="ECO:0000256" key="1">
    <source>
        <dbReference type="ARBA" id="ARBA00000085"/>
    </source>
</evidence>
<dbReference type="PROSITE" id="PS50109">
    <property type="entry name" value="HIS_KIN"/>
    <property type="match status" value="1"/>
</dbReference>
<dbReference type="SUPFAM" id="SSF55874">
    <property type="entry name" value="ATPase domain of HSP90 chaperone/DNA topoisomerase II/histidine kinase"/>
    <property type="match status" value="1"/>
</dbReference>
<keyword evidence="9" id="KW-1133">Transmembrane helix</keyword>
<feature type="repeat" description="TPR" evidence="7">
    <location>
        <begin position="70"/>
        <end position="103"/>
    </location>
</feature>
<keyword evidence="7" id="KW-0802">TPR repeat</keyword>
<dbReference type="EC" id="2.7.13.3" evidence="2"/>
<dbReference type="Pfam" id="PF00512">
    <property type="entry name" value="HisKA"/>
    <property type="match status" value="1"/>
</dbReference>
<keyword evidence="8" id="KW-0175">Coiled coil</keyword>
<protein>
    <recommendedName>
        <fullName evidence="2">histidine kinase</fullName>
        <ecNumber evidence="2">2.7.13.3</ecNumber>
    </recommendedName>
</protein>
<name>A0ABW1PMF2_9FLAO</name>
<dbReference type="Proteomes" id="UP001596287">
    <property type="component" value="Unassembled WGS sequence"/>
</dbReference>
<dbReference type="InterPro" id="IPR003661">
    <property type="entry name" value="HisK_dim/P_dom"/>
</dbReference>
<dbReference type="Gene3D" id="1.25.40.10">
    <property type="entry name" value="Tetratricopeptide repeat domain"/>
    <property type="match status" value="1"/>
</dbReference>
<evidence type="ECO:0000256" key="2">
    <source>
        <dbReference type="ARBA" id="ARBA00012438"/>
    </source>
</evidence>
<keyword evidence="12" id="KW-1185">Reference proteome</keyword>
<dbReference type="Pfam" id="PF02518">
    <property type="entry name" value="HATPase_c"/>
    <property type="match status" value="1"/>
</dbReference>
<evidence type="ECO:0000259" key="10">
    <source>
        <dbReference type="PROSITE" id="PS50109"/>
    </source>
</evidence>
<dbReference type="InterPro" id="IPR005467">
    <property type="entry name" value="His_kinase_dom"/>
</dbReference>
<organism evidence="11 12">
    <name type="scientific">Flavobacterium qiangtangense</name>
    <dbReference type="NCBI Taxonomy" id="1442595"/>
    <lineage>
        <taxon>Bacteria</taxon>
        <taxon>Pseudomonadati</taxon>
        <taxon>Bacteroidota</taxon>
        <taxon>Flavobacteriia</taxon>
        <taxon>Flavobacteriales</taxon>
        <taxon>Flavobacteriaceae</taxon>
        <taxon>Flavobacterium</taxon>
    </lineage>
</organism>
<feature type="transmembrane region" description="Helical" evidence="9">
    <location>
        <begin position="341"/>
        <end position="358"/>
    </location>
</feature>
<evidence type="ECO:0000256" key="7">
    <source>
        <dbReference type="PROSITE-ProRule" id="PRU00339"/>
    </source>
</evidence>
<keyword evidence="4" id="KW-0808">Transferase</keyword>
<reference evidence="12" key="1">
    <citation type="journal article" date="2019" name="Int. J. Syst. Evol. Microbiol.">
        <title>The Global Catalogue of Microorganisms (GCM) 10K type strain sequencing project: providing services to taxonomists for standard genome sequencing and annotation.</title>
        <authorList>
            <consortium name="The Broad Institute Genomics Platform"/>
            <consortium name="The Broad Institute Genome Sequencing Center for Infectious Disease"/>
            <person name="Wu L."/>
            <person name="Ma J."/>
        </authorList>
    </citation>
    <scope>NUCLEOTIDE SEQUENCE [LARGE SCALE GENOMIC DNA]</scope>
    <source>
        <strain evidence="12">CCUG 49679</strain>
    </source>
</reference>
<evidence type="ECO:0000256" key="6">
    <source>
        <dbReference type="ARBA" id="ARBA00023012"/>
    </source>
</evidence>
<evidence type="ECO:0000256" key="5">
    <source>
        <dbReference type="ARBA" id="ARBA00022777"/>
    </source>
</evidence>
<proteinExistence type="predicted"/>
<keyword evidence="6" id="KW-0902">Two-component regulatory system</keyword>
<keyword evidence="11" id="KW-0547">Nucleotide-binding</keyword>
<gene>
    <name evidence="11" type="ORF">ACFPVY_05735</name>
</gene>
<dbReference type="RefSeq" id="WP_379791011.1">
    <property type="nucleotide sequence ID" value="NZ_JBHSQB010000005.1"/>
</dbReference>
<dbReference type="SUPFAM" id="SSF47384">
    <property type="entry name" value="Homodimeric domain of signal transducing histidine kinase"/>
    <property type="match status" value="1"/>
</dbReference>
<feature type="repeat" description="TPR" evidence="7">
    <location>
        <begin position="110"/>
        <end position="143"/>
    </location>
</feature>
<sequence>MPHAIIRIIFLLVFSVFFKTEVFSFAPKDSVQYYLNESKKLAYSDFPKAEFYLKKAENIAQKSQNEILIADVAHNYGATYYIVGSYEIALQKFMEALFLYEKNNNKEGVLKCYIGQGLIQQGIGRNEEAIKLFEKAIALNKEVNNDVLLSRGYFNIGISESELNQFENAYLNFHKTYKLAKKTKSAEMIHLSLNRLGDIHLLRNQLDSSEYYFKKIIDDKAANLWEKSFAFSGLSENFLKRKNYKTAEEFGLKGYQSAIDVEAKWDIARSSEILSRVYKENKKFDLAYKFLEISKTYNDSLFTESKLKEINLLQLKRKEAENEKLVAQNEVARHKLNNTRLFAISIALFMLFLLIILYQSRKNSKIKEELYHRLEQKNLDIKNRKALIKEQNQVLSDINKTKNKLFSILSHDLKAPINSIQQVLAMLKDGEISDEELKTLTEHLVTQVDGTSMMLNTILQWSMTQLDGSKLHLENLNVNAIVKESIGALHLTAKSKDIEVIFNENNHNLILADKGNAHIIINNLLSNAIKYTPKSGAIEIKFSEQNSLLNVHIINSGTGISSSKIDEILNFNQRMISEKGTSSEEGTGLGLLLVKQFLIENDGKLNIIHHAESGTEFIASFQKAK</sequence>
<accession>A0ABW1PMF2</accession>
<evidence type="ECO:0000313" key="12">
    <source>
        <dbReference type="Proteomes" id="UP001596287"/>
    </source>
</evidence>
<dbReference type="PROSITE" id="PS50005">
    <property type="entry name" value="TPR"/>
    <property type="match status" value="2"/>
</dbReference>
<dbReference type="Gene3D" id="3.30.565.10">
    <property type="entry name" value="Histidine kinase-like ATPase, C-terminal domain"/>
    <property type="match status" value="1"/>
</dbReference>
<dbReference type="SMART" id="SM00028">
    <property type="entry name" value="TPR"/>
    <property type="match status" value="4"/>
</dbReference>
<keyword evidence="9" id="KW-0812">Transmembrane</keyword>
<keyword evidence="5" id="KW-0418">Kinase</keyword>
<evidence type="ECO:0000256" key="8">
    <source>
        <dbReference type="SAM" id="Coils"/>
    </source>
</evidence>
<feature type="coiled-coil region" evidence="8">
    <location>
        <begin position="303"/>
        <end position="337"/>
    </location>
</feature>
<dbReference type="InterPro" id="IPR036890">
    <property type="entry name" value="HATPase_C_sf"/>
</dbReference>
<keyword evidence="11" id="KW-0067">ATP-binding</keyword>
<dbReference type="GO" id="GO:0005524">
    <property type="term" value="F:ATP binding"/>
    <property type="evidence" value="ECO:0007669"/>
    <property type="project" value="UniProtKB-KW"/>
</dbReference>
<dbReference type="InterPro" id="IPR019734">
    <property type="entry name" value="TPR_rpt"/>
</dbReference>
<dbReference type="PANTHER" id="PTHR45453">
    <property type="entry name" value="PHOSPHATE REGULON SENSOR PROTEIN PHOR"/>
    <property type="match status" value="1"/>
</dbReference>
<evidence type="ECO:0000256" key="3">
    <source>
        <dbReference type="ARBA" id="ARBA00022553"/>
    </source>
</evidence>
<dbReference type="InterPro" id="IPR011990">
    <property type="entry name" value="TPR-like_helical_dom_sf"/>
</dbReference>
<dbReference type="PANTHER" id="PTHR45453:SF1">
    <property type="entry name" value="PHOSPHATE REGULON SENSOR PROTEIN PHOR"/>
    <property type="match status" value="1"/>
</dbReference>
<dbReference type="InterPro" id="IPR050351">
    <property type="entry name" value="BphY/WalK/GraS-like"/>
</dbReference>
<keyword evidence="9" id="KW-0472">Membrane</keyword>
<dbReference type="CDD" id="cd00082">
    <property type="entry name" value="HisKA"/>
    <property type="match status" value="1"/>
</dbReference>
<dbReference type="SUPFAM" id="SSF48452">
    <property type="entry name" value="TPR-like"/>
    <property type="match status" value="1"/>
</dbReference>
<keyword evidence="3" id="KW-0597">Phosphoprotein</keyword>
<evidence type="ECO:0000256" key="9">
    <source>
        <dbReference type="SAM" id="Phobius"/>
    </source>
</evidence>